<dbReference type="InterPro" id="IPR008259">
    <property type="entry name" value="FMN_hydac_DH_AS"/>
</dbReference>
<evidence type="ECO:0000256" key="2">
    <source>
        <dbReference type="ARBA" id="ARBA00022475"/>
    </source>
</evidence>
<evidence type="ECO:0000313" key="12">
    <source>
        <dbReference type="EMBL" id="MCJ0973870.1"/>
    </source>
</evidence>
<evidence type="ECO:0000256" key="3">
    <source>
        <dbReference type="ARBA" id="ARBA00022630"/>
    </source>
</evidence>
<feature type="binding site" evidence="10">
    <location>
        <begin position="306"/>
        <end position="310"/>
    </location>
    <ligand>
        <name>FMN</name>
        <dbReference type="ChEBI" id="CHEBI:58210"/>
    </ligand>
</feature>
<evidence type="ECO:0000256" key="9">
    <source>
        <dbReference type="PIRSR" id="PIRSR000138-1"/>
    </source>
</evidence>
<comment type="cofactor">
    <cofactor evidence="1 8">
        <name>FMN</name>
        <dbReference type="ChEBI" id="CHEBI:58210"/>
    </cofactor>
</comment>
<dbReference type="NCBIfam" id="NF033901">
    <property type="entry name" value="L_lactate_LldD"/>
    <property type="match status" value="1"/>
</dbReference>
<evidence type="ECO:0000256" key="6">
    <source>
        <dbReference type="ARBA" id="ARBA00023136"/>
    </source>
</evidence>
<feature type="binding site" evidence="10">
    <location>
        <position position="164"/>
    </location>
    <ligand>
        <name>glyoxylate</name>
        <dbReference type="ChEBI" id="CHEBI:36655"/>
    </ligand>
</feature>
<keyword evidence="4 8" id="KW-0288">FMN</keyword>
<evidence type="ECO:0000256" key="5">
    <source>
        <dbReference type="ARBA" id="ARBA00023002"/>
    </source>
</evidence>
<evidence type="ECO:0000256" key="1">
    <source>
        <dbReference type="ARBA" id="ARBA00001917"/>
    </source>
</evidence>
<dbReference type="HAMAP" id="MF_01559">
    <property type="entry name" value="L_lact_dehydr"/>
    <property type="match status" value="1"/>
</dbReference>
<dbReference type="InterPro" id="IPR020920">
    <property type="entry name" value="LldD"/>
</dbReference>
<gene>
    <name evidence="8 12" type="primary">lldD</name>
    <name evidence="12" type="ORF">MST27_10865</name>
</gene>
<dbReference type="EMBL" id="JALGRD010000005">
    <property type="protein sequence ID" value="MCJ0973870.1"/>
    <property type="molecule type" value="Genomic_DNA"/>
</dbReference>
<keyword evidence="2 8" id="KW-1003">Cell membrane</keyword>
<feature type="binding site" evidence="10">
    <location>
        <position position="129"/>
    </location>
    <ligand>
        <name>glyoxylate</name>
        <dbReference type="ChEBI" id="CHEBI:36655"/>
    </ligand>
</feature>
<dbReference type="Gene3D" id="3.20.20.70">
    <property type="entry name" value="Aldolase class I"/>
    <property type="match status" value="1"/>
</dbReference>
<dbReference type="PANTHER" id="PTHR10578">
    <property type="entry name" value="S -2-HYDROXY-ACID OXIDASE-RELATED"/>
    <property type="match status" value="1"/>
</dbReference>
<evidence type="ECO:0000256" key="7">
    <source>
        <dbReference type="ARBA" id="ARBA00024042"/>
    </source>
</evidence>
<feature type="binding site" evidence="8">
    <location>
        <position position="24"/>
    </location>
    <ligand>
        <name>substrate</name>
    </ligand>
</feature>
<evidence type="ECO:0000256" key="10">
    <source>
        <dbReference type="PIRSR" id="PIRSR000138-2"/>
    </source>
</evidence>
<dbReference type="GO" id="GO:0004459">
    <property type="term" value="F:L-lactate dehydrogenase (NAD+) activity"/>
    <property type="evidence" value="ECO:0007669"/>
    <property type="project" value="UniProtKB-UniRule"/>
</dbReference>
<dbReference type="PANTHER" id="PTHR10578:SF85">
    <property type="entry name" value="L-LACTATE DEHYDROGENASE"/>
    <property type="match status" value="1"/>
</dbReference>
<comment type="subcellular location">
    <subcellularLocation>
        <location evidence="8">Cell membrane</location>
        <topology evidence="8">Peripheral membrane protein</topology>
    </subcellularLocation>
</comment>
<dbReference type="AlphaFoldDB" id="A0A9X1W3D5"/>
<feature type="binding site" evidence="8 10">
    <location>
        <position position="127"/>
    </location>
    <ligand>
        <name>FMN</name>
        <dbReference type="ChEBI" id="CHEBI:58210"/>
    </ligand>
</feature>
<dbReference type="GO" id="GO:0005886">
    <property type="term" value="C:plasma membrane"/>
    <property type="evidence" value="ECO:0007669"/>
    <property type="project" value="UniProtKB-SubCell"/>
</dbReference>
<feature type="binding site" evidence="10">
    <location>
        <begin position="77"/>
        <end position="79"/>
    </location>
    <ligand>
        <name>FMN</name>
        <dbReference type="ChEBI" id="CHEBI:58210"/>
    </ligand>
</feature>
<feature type="binding site" evidence="8">
    <location>
        <position position="164"/>
    </location>
    <ligand>
        <name>substrate</name>
    </ligand>
</feature>
<keyword evidence="5 8" id="KW-0560">Oxidoreductase</keyword>
<name>A0A9X1W3D5_9GAMM</name>
<feature type="active site" description="Proton acceptor" evidence="8 9">
    <location>
        <position position="275"/>
    </location>
</feature>
<dbReference type="GO" id="GO:0009060">
    <property type="term" value="P:aerobic respiration"/>
    <property type="evidence" value="ECO:0007669"/>
    <property type="project" value="TreeGrafter"/>
</dbReference>
<dbReference type="InterPro" id="IPR037396">
    <property type="entry name" value="FMN_HAD"/>
</dbReference>
<keyword evidence="3 8" id="KW-0285">Flavoprotein</keyword>
<dbReference type="GO" id="GO:0006089">
    <property type="term" value="P:lactate metabolic process"/>
    <property type="evidence" value="ECO:0007669"/>
    <property type="project" value="UniProtKB-UniRule"/>
</dbReference>
<dbReference type="SUPFAM" id="SSF51395">
    <property type="entry name" value="FMN-linked oxidoreductases"/>
    <property type="match status" value="1"/>
</dbReference>
<dbReference type="PROSITE" id="PS00557">
    <property type="entry name" value="FMN_HYDROXY_ACID_DH_1"/>
    <property type="match status" value="1"/>
</dbReference>
<dbReference type="Pfam" id="PF01070">
    <property type="entry name" value="FMN_dh"/>
    <property type="match status" value="1"/>
</dbReference>
<organism evidence="12 13">
    <name type="scientific">Stutzerimonas marianensis</name>
    <dbReference type="NCBI Taxonomy" id="2929513"/>
    <lineage>
        <taxon>Bacteria</taxon>
        <taxon>Pseudomonadati</taxon>
        <taxon>Pseudomonadota</taxon>
        <taxon>Gammaproteobacteria</taxon>
        <taxon>Pseudomonadales</taxon>
        <taxon>Pseudomonadaceae</taxon>
        <taxon>Stutzerimonas</taxon>
    </lineage>
</organism>
<evidence type="ECO:0000259" key="11">
    <source>
        <dbReference type="PROSITE" id="PS51349"/>
    </source>
</evidence>
<comment type="catalytic activity">
    <reaction evidence="8">
        <text>(S)-lactate + A = pyruvate + AH2</text>
        <dbReference type="Rhea" id="RHEA:45816"/>
        <dbReference type="ChEBI" id="CHEBI:13193"/>
        <dbReference type="ChEBI" id="CHEBI:15361"/>
        <dbReference type="ChEBI" id="CHEBI:16651"/>
        <dbReference type="ChEBI" id="CHEBI:17499"/>
    </reaction>
</comment>
<dbReference type="CDD" id="cd02809">
    <property type="entry name" value="alpha_hydroxyacid_oxid_FMN"/>
    <property type="match status" value="1"/>
</dbReference>
<dbReference type="PROSITE" id="PS51349">
    <property type="entry name" value="FMN_HYDROXY_ACID_DH_2"/>
    <property type="match status" value="1"/>
</dbReference>
<evidence type="ECO:0000313" key="13">
    <source>
        <dbReference type="Proteomes" id="UP001139682"/>
    </source>
</evidence>
<evidence type="ECO:0000256" key="8">
    <source>
        <dbReference type="HAMAP-Rule" id="MF_01559"/>
    </source>
</evidence>
<feature type="binding site" evidence="8 10">
    <location>
        <position position="106"/>
    </location>
    <ligand>
        <name>FMN</name>
        <dbReference type="ChEBI" id="CHEBI:58210"/>
    </ligand>
</feature>
<dbReference type="PIRSF" id="PIRSF000138">
    <property type="entry name" value="Al-hdrx_acd_dh"/>
    <property type="match status" value="1"/>
</dbReference>
<sequence length="391" mass="42620">MIISASTDYRAAAKRKLPPFLFHYVDGGAYAEYTLRRNVDDLASIALRQRVLRNMSELSLETQLFGETLSMPVALAPVGLTGMLARRGEVQAARAADKKGIPFTLSTVSVCPIEEVAPAIKRPMWFQLYVLKDRGFMKNALERAKAAGVTTLVFTVDMPTPGARYRDAHSGMSGPNANVRRMLQAMTHPFWAWDVGLHGKPHDLGNISTYRGHPTGLEDYIGWLAANFDPSISWKDLEWIREFWDGPMVIKGILDAEDARDAVTFGADGIIVSNHGGRQLDGVLSSARAMPAIADAVKGDLKILADSGIRNGLDVVRMIALGADTVLLGRAFAYALAADGEAGVTNLLNLIEKEMRVAMVLTGAKSISEITTDSLVREVDHYQTSRHVDPA</sequence>
<feature type="binding site" evidence="8 10">
    <location>
        <position position="155"/>
    </location>
    <ligand>
        <name>FMN</name>
        <dbReference type="ChEBI" id="CHEBI:58210"/>
    </ligand>
</feature>
<feature type="binding site" evidence="8">
    <location>
        <begin position="306"/>
        <end position="330"/>
    </location>
    <ligand>
        <name>FMN</name>
        <dbReference type="ChEBI" id="CHEBI:58210"/>
    </ligand>
</feature>
<dbReference type="FunFam" id="3.20.20.70:FF:000029">
    <property type="entry name" value="L-lactate dehydrogenase"/>
    <property type="match status" value="1"/>
</dbReference>
<protein>
    <recommendedName>
        <fullName evidence="8">L-lactate dehydrogenase</fullName>
        <ecNumber evidence="8">1.1.-.-</ecNumber>
    </recommendedName>
</protein>
<proteinExistence type="inferred from homology"/>
<comment type="caution">
    <text evidence="12">The sequence shown here is derived from an EMBL/GenBank/DDBJ whole genome shotgun (WGS) entry which is preliminary data.</text>
</comment>
<dbReference type="Proteomes" id="UP001139682">
    <property type="component" value="Unassembled WGS sequence"/>
</dbReference>
<reference evidence="12" key="1">
    <citation type="submission" date="2022-03" db="EMBL/GenBank/DDBJ databases">
        <title>Pseudomonas marianensis sp. nov., a marine bacterium isolated from deep-sea sediments of the Mariana Trench.</title>
        <authorList>
            <person name="Wei Y."/>
        </authorList>
    </citation>
    <scope>NUCLEOTIDE SEQUENCE</scope>
    <source>
        <strain evidence="12">PS1</strain>
    </source>
</reference>
<dbReference type="InterPro" id="IPR013785">
    <property type="entry name" value="Aldolase_TIM"/>
</dbReference>
<feature type="domain" description="FMN hydroxy acid dehydrogenase" evidence="11">
    <location>
        <begin position="1"/>
        <end position="380"/>
    </location>
</feature>
<dbReference type="EC" id="1.1.-.-" evidence="8"/>
<feature type="binding site" evidence="8 10">
    <location>
        <position position="251"/>
    </location>
    <ligand>
        <name>FMN</name>
        <dbReference type="ChEBI" id="CHEBI:58210"/>
    </ligand>
</feature>
<dbReference type="NCBIfam" id="NF008398">
    <property type="entry name" value="PRK11197.1"/>
    <property type="match status" value="1"/>
</dbReference>
<feature type="binding site" evidence="10">
    <location>
        <begin position="329"/>
        <end position="330"/>
    </location>
    <ligand>
        <name>FMN</name>
        <dbReference type="ChEBI" id="CHEBI:58210"/>
    </ligand>
</feature>
<keyword evidence="13" id="KW-1185">Reference proteome</keyword>
<feature type="binding site" evidence="10">
    <location>
        <position position="278"/>
    </location>
    <ligand>
        <name>glyoxylate</name>
        <dbReference type="ChEBI" id="CHEBI:36655"/>
    </ligand>
</feature>
<accession>A0A9X1W3D5</accession>
<dbReference type="RefSeq" id="WP_243605957.1">
    <property type="nucleotide sequence ID" value="NZ_JALGRD010000005.1"/>
</dbReference>
<dbReference type="InterPro" id="IPR000262">
    <property type="entry name" value="FMN-dep_DH"/>
</dbReference>
<keyword evidence="6 8" id="KW-0472">Membrane</keyword>
<comment type="function">
    <text evidence="8">Catalyzes the conversion of L-lactate to pyruvate. Is coupled to the respiratory chain.</text>
</comment>
<dbReference type="GO" id="GO:0010181">
    <property type="term" value="F:FMN binding"/>
    <property type="evidence" value="ECO:0007669"/>
    <property type="project" value="InterPro"/>
</dbReference>
<feature type="binding site" evidence="8">
    <location>
        <position position="278"/>
    </location>
    <ligand>
        <name>substrate</name>
    </ligand>
</feature>
<dbReference type="InterPro" id="IPR012133">
    <property type="entry name" value="Alpha-hydoxy_acid_DH_FMN"/>
</dbReference>
<feature type="binding site" evidence="10">
    <location>
        <position position="273"/>
    </location>
    <ligand>
        <name>FMN</name>
        <dbReference type="ChEBI" id="CHEBI:58210"/>
    </ligand>
</feature>
<evidence type="ECO:0000256" key="4">
    <source>
        <dbReference type="ARBA" id="ARBA00022643"/>
    </source>
</evidence>
<feature type="binding site" evidence="8">
    <location>
        <position position="129"/>
    </location>
    <ligand>
        <name>substrate</name>
    </ligand>
</feature>
<feature type="binding site" evidence="10">
    <location>
        <position position="275"/>
    </location>
    <ligand>
        <name>glyoxylate</name>
        <dbReference type="ChEBI" id="CHEBI:36655"/>
    </ligand>
</feature>
<feature type="binding site" evidence="10">
    <location>
        <position position="24"/>
    </location>
    <ligand>
        <name>glyoxylate</name>
        <dbReference type="ChEBI" id="CHEBI:36655"/>
    </ligand>
</feature>
<comment type="similarity">
    <text evidence="7 8">Belongs to the FMN-dependent alpha-hydroxy acid dehydrogenase family.</text>
</comment>